<dbReference type="InterPro" id="IPR053838">
    <property type="entry name" value="DUF6925"/>
</dbReference>
<evidence type="ECO:0000313" key="1">
    <source>
        <dbReference type="EMBL" id="MBB5686491.1"/>
    </source>
</evidence>
<evidence type="ECO:0000313" key="2">
    <source>
        <dbReference type="Proteomes" id="UP000549617"/>
    </source>
</evidence>
<dbReference type="AlphaFoldDB" id="A0A7W9AJ88"/>
<dbReference type="Pfam" id="PF21973">
    <property type="entry name" value="DUF6925"/>
    <property type="match status" value="1"/>
</dbReference>
<accession>A0A7W9AJ88</accession>
<protein>
    <submittedName>
        <fullName evidence="1">Uncharacterized protein</fullName>
    </submittedName>
</protein>
<gene>
    <name evidence="1" type="ORF">FHS49_002515</name>
</gene>
<proteinExistence type="predicted"/>
<keyword evidence="2" id="KW-1185">Reference proteome</keyword>
<dbReference type="EMBL" id="JACIJC010000004">
    <property type="protein sequence ID" value="MBB5686491.1"/>
    <property type="molecule type" value="Genomic_DNA"/>
</dbReference>
<dbReference type="RefSeq" id="WP_221240495.1">
    <property type="nucleotide sequence ID" value="NZ_JACIJC010000004.1"/>
</dbReference>
<comment type="caution">
    <text evidence="1">The sequence shown here is derived from an EMBL/GenBank/DDBJ whole genome shotgun (WGS) entry which is preliminary data.</text>
</comment>
<sequence length="323" mass="34524">MKPAPFALLADLASDPVNGWSIGSFGAIGEFVRDADEPVTIARKVDAITVVTARGAMRIKPLVPLQAIAWDSLAADGESWGHALAFCVARPATPNRVIISLGPDRKAIRKEDRGAAMFDLGVAAGAVHMCLRTRDAALIAALDAAQGNALLDTPGIMAEVLRAQPHRVMLSPAGRIEVFQPIPPADGKSPEGPHTHLLPKLIAKDRTHSSNTPLPDGLQSALTAHPRSPWRTMLGERYPFDPSIDAVFQPLLATYGLPEDMAVHAAITGAVAKGQTPTWPETRRGRTKARIVLRRLAATGVDVQSLRALHDRAPLEIEEGEEP</sequence>
<name>A0A7W9AJ88_9SPHN</name>
<organism evidence="1 2">
    <name type="scientific">Sphingobium boeckii</name>
    <dbReference type="NCBI Taxonomy" id="1082345"/>
    <lineage>
        <taxon>Bacteria</taxon>
        <taxon>Pseudomonadati</taxon>
        <taxon>Pseudomonadota</taxon>
        <taxon>Alphaproteobacteria</taxon>
        <taxon>Sphingomonadales</taxon>
        <taxon>Sphingomonadaceae</taxon>
        <taxon>Sphingobium</taxon>
    </lineage>
</organism>
<reference evidence="1 2" key="1">
    <citation type="submission" date="2020-08" db="EMBL/GenBank/DDBJ databases">
        <title>Genomic Encyclopedia of Type Strains, Phase IV (KMG-IV): sequencing the most valuable type-strain genomes for metagenomic binning, comparative biology and taxonomic classification.</title>
        <authorList>
            <person name="Goeker M."/>
        </authorList>
    </citation>
    <scope>NUCLEOTIDE SEQUENCE [LARGE SCALE GENOMIC DNA]</scope>
    <source>
        <strain evidence="1 2">DSM 25079</strain>
    </source>
</reference>
<dbReference type="Proteomes" id="UP000549617">
    <property type="component" value="Unassembled WGS sequence"/>
</dbReference>